<dbReference type="SUPFAM" id="SSF48264">
    <property type="entry name" value="Cytochrome P450"/>
    <property type="match status" value="1"/>
</dbReference>
<evidence type="ECO:0000256" key="12">
    <source>
        <dbReference type="ARBA" id="ARBA00023136"/>
    </source>
</evidence>
<evidence type="ECO:0000313" key="15">
    <source>
        <dbReference type="EMBL" id="BED43021.1"/>
    </source>
</evidence>
<evidence type="ECO:0000256" key="5">
    <source>
        <dbReference type="ARBA" id="ARBA00022617"/>
    </source>
</evidence>
<evidence type="ECO:0000256" key="13">
    <source>
        <dbReference type="PIRSR" id="PIRSR602401-1"/>
    </source>
</evidence>
<comment type="pathway">
    <text evidence="3">Secondary metabolite biosynthesis.</text>
</comment>
<dbReference type="PANTHER" id="PTHR46300">
    <property type="entry name" value="P450, PUTATIVE (EUROFUNG)-RELATED-RELATED"/>
    <property type="match status" value="1"/>
</dbReference>
<feature type="binding site" description="axial binding residue" evidence="13">
    <location>
        <position position="441"/>
    </location>
    <ligand>
        <name>heme</name>
        <dbReference type="ChEBI" id="CHEBI:30413"/>
    </ligand>
    <ligandPart>
        <name>Fe</name>
        <dbReference type="ChEBI" id="CHEBI:18248"/>
    </ligandPart>
</feature>
<dbReference type="GO" id="GO:0016020">
    <property type="term" value="C:membrane"/>
    <property type="evidence" value="ECO:0007669"/>
    <property type="project" value="UniProtKB-SubCell"/>
</dbReference>
<evidence type="ECO:0000256" key="4">
    <source>
        <dbReference type="ARBA" id="ARBA00010617"/>
    </source>
</evidence>
<sequence>MAISTVLFAFVILLGAATLWKRIRSLHRDLPLPPGPRRLPIIGNALAMPSKDLPKAFQDMNKEYGEVVYLDIFGQSMVVLGTHESAVELLEKRSANYSDRMHSVMAALSGWEWALPLIPYGLFWRRNRRAFHEFFHPGIVPEYQPIQLEAARGLLRDLLQDPTRYTEHIRYAFGSSIMRISYGIDVDKEKVPYLTIAEDAMQTFSDAFVPGKYLVETFPLLRFLPSWFPGAKFKREGTAWTPVVSRLRDTPWDATVAAMREGTALPSIVTAWTERASEMEDYAPADEDEVTKNTAATAYAGGSDTMLSTILSFLLAMASYPEVQKKAQAELDDIVGAHRLPDFGDEESLPYISAILKECVRWRVVLPLGLIHRSLEDDVYRGYFIPKGTHVVPNAWAYTRDPRHYPNPEEFIPERFLKDGKLNLAVQDPGDIIFGYGRRVCPGRHFAEAALFAIVSSVLHTFDITGAWDEHGNPVRLEVKMTEGVLSYPEPFECNIKARSAGAAALIHESAH</sequence>
<evidence type="ECO:0000256" key="11">
    <source>
        <dbReference type="ARBA" id="ARBA00023033"/>
    </source>
</evidence>
<evidence type="ECO:0000256" key="2">
    <source>
        <dbReference type="ARBA" id="ARBA00004167"/>
    </source>
</evidence>
<keyword evidence="11 14" id="KW-0503">Monooxygenase</keyword>
<keyword evidence="10 13" id="KW-0408">Iron</keyword>
<dbReference type="InterPro" id="IPR001128">
    <property type="entry name" value="Cyt_P450"/>
</dbReference>
<dbReference type="GO" id="GO:0004497">
    <property type="term" value="F:monooxygenase activity"/>
    <property type="evidence" value="ECO:0007669"/>
    <property type="project" value="UniProtKB-KW"/>
</dbReference>
<dbReference type="InterPro" id="IPR002401">
    <property type="entry name" value="Cyt_P450_E_grp-I"/>
</dbReference>
<dbReference type="EMBL" id="LC761776">
    <property type="protein sequence ID" value="BED43021.1"/>
    <property type="molecule type" value="mRNA"/>
</dbReference>
<reference evidence="15" key="1">
    <citation type="submission" date="2023-03" db="EMBL/GenBank/DDBJ databases">
        <title>cytochrome P450 monooxygenase from Trametes versicolor.</title>
        <authorList>
            <person name="Ichinose H."/>
        </authorList>
    </citation>
    <scope>NUCLEOTIDE SEQUENCE</scope>
    <source>
        <strain evidence="15">NBRC 30340</strain>
    </source>
</reference>
<keyword evidence="5 13" id="KW-0349">Heme</keyword>
<dbReference type="InterPro" id="IPR050364">
    <property type="entry name" value="Cytochrome_P450_fung"/>
</dbReference>
<dbReference type="InterPro" id="IPR017972">
    <property type="entry name" value="Cyt_P450_CS"/>
</dbReference>
<evidence type="ECO:0000256" key="6">
    <source>
        <dbReference type="ARBA" id="ARBA00022692"/>
    </source>
</evidence>
<comment type="cofactor">
    <cofactor evidence="1 13">
        <name>heme</name>
        <dbReference type="ChEBI" id="CHEBI:30413"/>
    </cofactor>
</comment>
<accession>A0AA86IXH5</accession>
<evidence type="ECO:0000256" key="8">
    <source>
        <dbReference type="ARBA" id="ARBA00022989"/>
    </source>
</evidence>
<dbReference type="InterPro" id="IPR036396">
    <property type="entry name" value="Cyt_P450_sf"/>
</dbReference>
<dbReference type="AlphaFoldDB" id="A0AA86IXH5"/>
<gene>
    <name evidence="15" type="primary">CYP5359AS1</name>
</gene>
<evidence type="ECO:0000256" key="10">
    <source>
        <dbReference type="ARBA" id="ARBA00023004"/>
    </source>
</evidence>
<evidence type="ECO:0000256" key="1">
    <source>
        <dbReference type="ARBA" id="ARBA00001971"/>
    </source>
</evidence>
<evidence type="ECO:0000256" key="3">
    <source>
        <dbReference type="ARBA" id="ARBA00005179"/>
    </source>
</evidence>
<dbReference type="PRINTS" id="PR00463">
    <property type="entry name" value="EP450I"/>
</dbReference>
<name>A0AA86IXH5_TRAVE</name>
<keyword evidence="7 13" id="KW-0479">Metal-binding</keyword>
<organism evidence="15">
    <name type="scientific">Trametes versicolor</name>
    <name type="common">White-rot fungus</name>
    <name type="synonym">Coriolus versicolor</name>
    <dbReference type="NCBI Taxonomy" id="5325"/>
    <lineage>
        <taxon>Eukaryota</taxon>
        <taxon>Fungi</taxon>
        <taxon>Dikarya</taxon>
        <taxon>Basidiomycota</taxon>
        <taxon>Agaricomycotina</taxon>
        <taxon>Agaricomycetes</taxon>
        <taxon>Polyporales</taxon>
        <taxon>Polyporaceae</taxon>
        <taxon>Trametes</taxon>
    </lineage>
</organism>
<dbReference type="GO" id="GO:0005506">
    <property type="term" value="F:iron ion binding"/>
    <property type="evidence" value="ECO:0007669"/>
    <property type="project" value="InterPro"/>
</dbReference>
<protein>
    <submittedName>
        <fullName evidence="15">Cytochrome P450 monooxygenase</fullName>
    </submittedName>
</protein>
<keyword evidence="8" id="KW-1133">Transmembrane helix</keyword>
<dbReference type="GO" id="GO:0020037">
    <property type="term" value="F:heme binding"/>
    <property type="evidence" value="ECO:0007669"/>
    <property type="project" value="InterPro"/>
</dbReference>
<comment type="subcellular location">
    <subcellularLocation>
        <location evidence="2">Membrane</location>
        <topology evidence="2">Single-pass membrane protein</topology>
    </subcellularLocation>
</comment>
<keyword evidence="12" id="KW-0472">Membrane</keyword>
<proteinExistence type="evidence at transcript level"/>
<keyword evidence="6" id="KW-0812">Transmembrane</keyword>
<evidence type="ECO:0000256" key="14">
    <source>
        <dbReference type="RuleBase" id="RU000461"/>
    </source>
</evidence>
<dbReference type="GO" id="GO:0016705">
    <property type="term" value="F:oxidoreductase activity, acting on paired donors, with incorporation or reduction of molecular oxygen"/>
    <property type="evidence" value="ECO:0007669"/>
    <property type="project" value="InterPro"/>
</dbReference>
<evidence type="ECO:0000256" key="9">
    <source>
        <dbReference type="ARBA" id="ARBA00023002"/>
    </source>
</evidence>
<dbReference type="Pfam" id="PF00067">
    <property type="entry name" value="p450"/>
    <property type="match status" value="1"/>
</dbReference>
<dbReference type="PROSITE" id="PS00086">
    <property type="entry name" value="CYTOCHROME_P450"/>
    <property type="match status" value="1"/>
</dbReference>
<dbReference type="PANTHER" id="PTHR46300:SF7">
    <property type="entry name" value="P450, PUTATIVE (EUROFUNG)-RELATED"/>
    <property type="match status" value="1"/>
</dbReference>
<dbReference type="CDD" id="cd11065">
    <property type="entry name" value="CYP64-like"/>
    <property type="match status" value="1"/>
</dbReference>
<comment type="similarity">
    <text evidence="4 14">Belongs to the cytochrome P450 family.</text>
</comment>
<keyword evidence="9 14" id="KW-0560">Oxidoreductase</keyword>
<dbReference type="Gene3D" id="1.10.630.10">
    <property type="entry name" value="Cytochrome P450"/>
    <property type="match status" value="1"/>
</dbReference>
<evidence type="ECO:0000256" key="7">
    <source>
        <dbReference type="ARBA" id="ARBA00022723"/>
    </source>
</evidence>